<name>A0A1H8ZNU4_9BACI</name>
<dbReference type="AlphaFoldDB" id="A0A1H8ZNU4"/>
<feature type="transmembrane region" description="Helical" evidence="1">
    <location>
        <begin position="239"/>
        <end position="259"/>
    </location>
</feature>
<gene>
    <name evidence="3" type="ORF">SAMN02787113_00269</name>
</gene>
<keyword evidence="1" id="KW-1133">Transmembrane helix</keyword>
<dbReference type="Pfam" id="PF04235">
    <property type="entry name" value="DUF418"/>
    <property type="match status" value="1"/>
</dbReference>
<accession>A0A1H8ZNU4</accession>
<dbReference type="PANTHER" id="PTHR30590:SF2">
    <property type="entry name" value="INNER MEMBRANE PROTEIN"/>
    <property type="match status" value="1"/>
</dbReference>
<proteinExistence type="predicted"/>
<feature type="transmembrane region" description="Helical" evidence="1">
    <location>
        <begin position="52"/>
        <end position="73"/>
    </location>
</feature>
<feature type="transmembrane region" description="Helical" evidence="1">
    <location>
        <begin position="118"/>
        <end position="135"/>
    </location>
</feature>
<reference evidence="3 4" key="1">
    <citation type="submission" date="2016-10" db="EMBL/GenBank/DDBJ databases">
        <authorList>
            <person name="Varghese N."/>
            <person name="Submissions S."/>
        </authorList>
    </citation>
    <scope>NUCLEOTIDE SEQUENCE [LARGE SCALE GENOMIC DNA]</scope>
    <source>
        <strain evidence="3 4">TC-13</strain>
    </source>
</reference>
<feature type="transmembrane region" description="Helical" evidence="1">
    <location>
        <begin position="330"/>
        <end position="353"/>
    </location>
</feature>
<feature type="transmembrane region" description="Helical" evidence="1">
    <location>
        <begin position="197"/>
        <end position="218"/>
    </location>
</feature>
<feature type="transmembrane region" description="Helical" evidence="1">
    <location>
        <begin position="142"/>
        <end position="165"/>
    </location>
</feature>
<evidence type="ECO:0000259" key="2">
    <source>
        <dbReference type="Pfam" id="PF04235"/>
    </source>
</evidence>
<evidence type="ECO:0000256" key="1">
    <source>
        <dbReference type="SAM" id="Phobius"/>
    </source>
</evidence>
<feature type="transmembrane region" description="Helical" evidence="1">
    <location>
        <begin position="305"/>
        <end position="324"/>
    </location>
</feature>
<dbReference type="InterPro" id="IPR052529">
    <property type="entry name" value="Bact_Transport_Assoc"/>
</dbReference>
<keyword evidence="1" id="KW-0812">Transmembrane</keyword>
<evidence type="ECO:0000313" key="4">
    <source>
        <dbReference type="Proteomes" id="UP000199410"/>
    </source>
</evidence>
<dbReference type="InterPro" id="IPR007349">
    <property type="entry name" value="DUF418"/>
</dbReference>
<dbReference type="Proteomes" id="UP000199410">
    <property type="component" value="Unassembled WGS sequence"/>
</dbReference>
<feature type="transmembrane region" description="Helical" evidence="1">
    <location>
        <begin position="12"/>
        <end position="32"/>
    </location>
</feature>
<dbReference type="RefSeq" id="WP_089984914.1">
    <property type="nucleotide sequence ID" value="NZ_FMVP01000002.1"/>
</dbReference>
<comment type="caution">
    <text evidence="3">The sequence shown here is derived from an EMBL/GenBank/DDBJ whole genome shotgun (WGS) entry which is preliminary data.</text>
</comment>
<protein>
    <recommendedName>
        <fullName evidence="2">DUF418 domain-containing protein</fullName>
    </recommendedName>
</protein>
<sequence length="382" mass="43738">MQTQQRLPFIDMLRGFAVLGTLGTNIWIFAYLGDLSYITTSNYTGWWSFNDFSRMLVLFFVNGKLLGLLTIMFGVGLQLKYQQALRKGNAWPGMYLWTIVFLGLEGLLHYTLVMEYDILMSYAVTAFIVAIVIRLGDKVMTWAFYLFGSFHVLLILFIFVISLLAGSVSLNGMETVSAIYENGTWLEQVQHRLTNFLFYRTEAIFIIPMNVFLFILGVKFMRNEVFSPTNKGHQARQKLFTIGVFIGIPLNLLIFIPGGLFDLPVRYLCAPILSIGYIGILGKLVEYKRLDWLWQRFANVGKMSLSCYVLQNVLASIIFYGWGLGLGGHVNSILIISIWIALSCLQLVLATFWQQQFHIGPMEWVRKKTIQALTKNKQQRMV</sequence>
<organism evidence="3 4">
    <name type="scientific">Lysinibacillus fusiformis</name>
    <dbReference type="NCBI Taxonomy" id="28031"/>
    <lineage>
        <taxon>Bacteria</taxon>
        <taxon>Bacillati</taxon>
        <taxon>Bacillota</taxon>
        <taxon>Bacilli</taxon>
        <taxon>Bacillales</taxon>
        <taxon>Bacillaceae</taxon>
        <taxon>Lysinibacillus</taxon>
    </lineage>
</organism>
<dbReference type="PANTHER" id="PTHR30590">
    <property type="entry name" value="INNER MEMBRANE PROTEIN"/>
    <property type="match status" value="1"/>
</dbReference>
<feature type="transmembrane region" description="Helical" evidence="1">
    <location>
        <begin position="265"/>
        <end position="285"/>
    </location>
</feature>
<evidence type="ECO:0000313" key="3">
    <source>
        <dbReference type="EMBL" id="SEP65338.1"/>
    </source>
</evidence>
<feature type="domain" description="DUF418" evidence="2">
    <location>
        <begin position="220"/>
        <end position="369"/>
    </location>
</feature>
<feature type="transmembrane region" description="Helical" evidence="1">
    <location>
        <begin position="94"/>
        <end position="112"/>
    </location>
</feature>
<keyword evidence="1" id="KW-0472">Membrane</keyword>
<dbReference type="EMBL" id="FOEL01000002">
    <property type="protein sequence ID" value="SEP65338.1"/>
    <property type="molecule type" value="Genomic_DNA"/>
</dbReference>